<dbReference type="RefSeq" id="XP_011387646.1">
    <property type="nucleotide sequence ID" value="XM_011389344.1"/>
</dbReference>
<protein>
    <recommendedName>
        <fullName evidence="9">Protein kinase domain-containing protein</fullName>
    </recommendedName>
</protein>
<feature type="compositionally biased region" description="Low complexity" evidence="8">
    <location>
        <begin position="1233"/>
        <end position="1244"/>
    </location>
</feature>
<feature type="region of interest" description="Disordered" evidence="8">
    <location>
        <begin position="252"/>
        <end position="399"/>
    </location>
</feature>
<feature type="compositionally biased region" description="Basic and acidic residues" evidence="8">
    <location>
        <begin position="668"/>
        <end position="679"/>
    </location>
</feature>
<organism evidence="10 11">
    <name type="scientific">Mycosarcoma maydis</name>
    <name type="common">Corn smut fungus</name>
    <name type="synonym">Ustilago maydis</name>
    <dbReference type="NCBI Taxonomy" id="5270"/>
    <lineage>
        <taxon>Eukaryota</taxon>
        <taxon>Fungi</taxon>
        <taxon>Dikarya</taxon>
        <taxon>Basidiomycota</taxon>
        <taxon>Ustilaginomycotina</taxon>
        <taxon>Ustilaginomycetes</taxon>
        <taxon>Ustilaginales</taxon>
        <taxon>Ustilaginaceae</taxon>
        <taxon>Mycosarcoma</taxon>
    </lineage>
</organism>
<feature type="binding site" evidence="7">
    <location>
        <position position="1698"/>
    </location>
    <ligand>
        <name>ATP</name>
        <dbReference type="ChEBI" id="CHEBI:30616"/>
    </ligand>
</feature>
<feature type="region of interest" description="Disordered" evidence="8">
    <location>
        <begin position="34"/>
        <end position="101"/>
    </location>
</feature>
<dbReference type="GO" id="GO:0000165">
    <property type="term" value="P:MAPK cascade"/>
    <property type="evidence" value="ECO:0000318"/>
    <property type="project" value="GO_Central"/>
</dbReference>
<dbReference type="GO" id="GO:0000196">
    <property type="term" value="P:cell integrity MAPK cascade"/>
    <property type="evidence" value="ECO:0007669"/>
    <property type="project" value="UniProtKB-ARBA"/>
</dbReference>
<dbReference type="InterPro" id="IPR000719">
    <property type="entry name" value="Prot_kinase_dom"/>
</dbReference>
<evidence type="ECO:0000256" key="6">
    <source>
        <dbReference type="ARBA" id="ARBA00022840"/>
    </source>
</evidence>
<feature type="region of interest" description="Disordered" evidence="8">
    <location>
        <begin position="1032"/>
        <end position="1313"/>
    </location>
</feature>
<feature type="compositionally biased region" description="Polar residues" evidence="8">
    <location>
        <begin position="1034"/>
        <end position="1043"/>
    </location>
</feature>
<keyword evidence="11" id="KW-1185">Reference proteome</keyword>
<dbReference type="Pfam" id="PF00069">
    <property type="entry name" value="Pkinase"/>
    <property type="match status" value="1"/>
</dbReference>
<feature type="compositionally biased region" description="Basic and acidic residues" evidence="8">
    <location>
        <begin position="1248"/>
        <end position="1261"/>
    </location>
</feature>
<evidence type="ECO:0000313" key="11">
    <source>
        <dbReference type="Proteomes" id="UP000000561"/>
    </source>
</evidence>
<feature type="compositionally biased region" description="Polar residues" evidence="8">
    <location>
        <begin position="1279"/>
        <end position="1294"/>
    </location>
</feature>
<dbReference type="SMR" id="A0A0D1E312"/>
<evidence type="ECO:0000313" key="10">
    <source>
        <dbReference type="EMBL" id="KIS70489.1"/>
    </source>
</evidence>
<dbReference type="SUPFAM" id="SSF56112">
    <property type="entry name" value="Protein kinase-like (PK-like)"/>
    <property type="match status" value="1"/>
</dbReference>
<gene>
    <name evidence="10" type="ORF">UMAG_01662</name>
</gene>
<feature type="compositionally biased region" description="Low complexity" evidence="8">
    <location>
        <begin position="45"/>
        <end position="65"/>
    </location>
</feature>
<dbReference type="eggNOG" id="KOG0198">
    <property type="taxonomic scope" value="Eukaryota"/>
</dbReference>
<feature type="compositionally biased region" description="Pro residues" evidence="8">
    <location>
        <begin position="1100"/>
        <end position="1118"/>
    </location>
</feature>
<dbReference type="PROSITE" id="PS00108">
    <property type="entry name" value="PROTEIN_KINASE_ST"/>
    <property type="match status" value="1"/>
</dbReference>
<feature type="compositionally biased region" description="Low complexity" evidence="8">
    <location>
        <begin position="769"/>
        <end position="783"/>
    </location>
</feature>
<dbReference type="SMART" id="SM00220">
    <property type="entry name" value="S_TKc"/>
    <property type="match status" value="1"/>
</dbReference>
<evidence type="ECO:0000256" key="3">
    <source>
        <dbReference type="ARBA" id="ARBA00022679"/>
    </source>
</evidence>
<keyword evidence="6 7" id="KW-0067">ATP-binding</keyword>
<feature type="compositionally biased region" description="Polar residues" evidence="8">
    <location>
        <begin position="1331"/>
        <end position="1340"/>
    </location>
</feature>
<feature type="region of interest" description="Disordered" evidence="8">
    <location>
        <begin position="1326"/>
        <end position="1418"/>
    </location>
</feature>
<dbReference type="OrthoDB" id="266718at2759"/>
<dbReference type="PROSITE" id="PS50011">
    <property type="entry name" value="PROTEIN_KINASE_DOM"/>
    <property type="match status" value="1"/>
</dbReference>
<feature type="compositionally biased region" description="Polar residues" evidence="8">
    <location>
        <begin position="734"/>
        <end position="748"/>
    </location>
</feature>
<evidence type="ECO:0000256" key="7">
    <source>
        <dbReference type="PROSITE-ProRule" id="PRU10141"/>
    </source>
</evidence>
<feature type="region of interest" description="Disordered" evidence="8">
    <location>
        <begin position="521"/>
        <end position="544"/>
    </location>
</feature>
<dbReference type="PROSITE" id="PS00107">
    <property type="entry name" value="PROTEIN_KINASE_ATP"/>
    <property type="match status" value="1"/>
</dbReference>
<feature type="region of interest" description="Disordered" evidence="8">
    <location>
        <begin position="1546"/>
        <end position="1589"/>
    </location>
</feature>
<feature type="region of interest" description="Disordered" evidence="8">
    <location>
        <begin position="727"/>
        <end position="893"/>
    </location>
</feature>
<feature type="region of interest" description="Disordered" evidence="8">
    <location>
        <begin position="557"/>
        <end position="708"/>
    </location>
</feature>
<dbReference type="InterPro" id="IPR017441">
    <property type="entry name" value="Protein_kinase_ATP_BS"/>
</dbReference>
<feature type="compositionally biased region" description="Polar residues" evidence="8">
    <location>
        <begin position="292"/>
        <end position="313"/>
    </location>
</feature>
<dbReference type="PANTHER" id="PTHR11584:SF369">
    <property type="entry name" value="MITOGEN-ACTIVATED PROTEIN KINASE KINASE KINASE 19-RELATED"/>
    <property type="match status" value="1"/>
</dbReference>
<evidence type="ECO:0000259" key="9">
    <source>
        <dbReference type="PROSITE" id="PS50011"/>
    </source>
</evidence>
<dbReference type="Gene3D" id="1.10.510.10">
    <property type="entry name" value="Transferase(Phosphotransferase) domain 1"/>
    <property type="match status" value="1"/>
</dbReference>
<dbReference type="KEGG" id="uma:UMAG_01662"/>
<feature type="compositionally biased region" description="Polar residues" evidence="8">
    <location>
        <begin position="594"/>
        <end position="623"/>
    </location>
</feature>
<feature type="compositionally biased region" description="Polar residues" evidence="8">
    <location>
        <begin position="564"/>
        <end position="575"/>
    </location>
</feature>
<dbReference type="FunFam" id="3.30.200.20:FF:000387">
    <property type="entry name" value="Serine/threonine-protein kinase STE11"/>
    <property type="match status" value="1"/>
</dbReference>
<accession>A0A0D1E312</accession>
<sequence length="1955" mass="209783">MSFHLDSFVNSPASADQAPAWQLHSSTDSYLEWDANPKSLIEQQPSSTTTSPPPSMSRLRSTSSTVATLAPGAQTPAEPPSTDSASVLSHNGHTTSPERSVSPSYFTKLYFHPPDRTTSATSPTITFTSAIEPSLVAHAQPSPLLPTDAQSASHLPSPARESHTGRRPSISAVGSSSTTSPLTTPLSPTLSSRSSAAGGGFFASLRPSSPGNLPISTSKPQDGDNLGKPRRPSSVFDHVGNVWERFGRKVHHTRTATSEHHSSSSSHTRRSASQASPPIGLTPESADPFDTARNSPSGSFISQASPSQSTTTDSECRTPATPGGEPPAQLSTPQPLPSAPAYTSVSALDSSVNAPQQEEAEELPYLAPESPRPQPQSFNTIGSPRIPSGQRSATSHRRTSSLLERVLIQVTDDNERFSVVDISGVDSADAIKERMFAKLHLFDADHSSFQLFRTEIGQSEATGPVVSDDALLVLCLQMGDDRGTLKFLVQQIAPPPNSTVRALPPPTSTIVSQRAINNIRRTSGTGSAPGQHLRTESQSSKSSLSDALVYPEMIGADAAHEGSNRNSGSSLTRSKAQTRRALPSAPPVDDLRSPTHSCISSTTQSAVQDRRSIASSGDGSANESWARHGASASDGAPSAIPTQRSSSVNANASAAQSSSSGSAGRHPSNLEDDRQRYDAEPGVNRSLHAPATGSSHWQERSDEGARESLRVQTTAQLPGLTLHNAKSMDDLHRPSQSASQPSTLTTQAEVRKQAGMDRDGRYPTPAIMRPSTAAPAGAGARESASSHRQYSSDALGSSRSPQEPTLGLDPRMLQRNRSAQAAIPSGQQLVNHGPTRMSSTPQIRSPPMQHVYLGQGQIDPRFNTQPPHSAHPMQAHPSNMVARPPYSAAPSFASQPAYQSQSFGQAALRPMGHGFVNEFGARAPAASVNFNTYHGHDPRMNASAMQGSLTPRPYSYYEQPSMHQQQPMYRPYAQPSLVTASPYRTREDPFTTRYFPASSSRQVSEFQMQAGRLEPGMTVQQTLRTQEAIWGHTSAGSPGQAYQSAHAHPPGPSYGPRDPRQPGQSNQYTGMQAYPNASAAPQMQQRPSYQGSAMPNLHHVPPPRPQSYPSAQPQPQPPRNAHDRHPAPPAGHSGPQMMPQSSGSSAGRAPMQPQQNQQLSQPSQPSQREQPGHAQAMPGSESHRRDPPVRTNASERSSGSSFSSQGSFQHGRPHNDDCNSRNSIEESFSAPTSARSSQSEAASAKPVNVEHRSSYADQERDLADDELEHVRPLPKLPHSSATTRTDAFKSSSCDASGATVGGSVRRSEDEDTLRAGEWAQLWRALDPKSDGTVSGTAISGSSGGDGDTVRAEPSTPGASRPQTKDGATLPISLEPPRIPSPSLAPEENGTVSSFGTFDDDETESGTWAQPLDSDVNAPRLPLRLDADSEALSDDHATLLPGQDTLLQASTRGTRGFSAASNSPKRPELRLTIDPAAGPTVMTWTASQASTNSPRASTSHLSSALNSGGITRSNSFARRDDDWAFRPPPEQLYENLDDFFPKHDLDKPLLDTTAGPESGLVSSPRAEASVPSVASVGAQQGLSQRSRHKKSIRLVAEDRKRILERADTRRAAQGAELSSGLVRRRSTKLWGTKVVEMTPGQELATPASATSAESPWSDTASTTGQPVFKWVKGDLIGKGTYGRVYLALNATTGEMIAVKQVELPRTASDREDSRQKGVVAALKSEIETLKDLDHPHIVSYLGFEETRQFLSIFLEYVPGGSVGSCLRKHGKFEESTIKSFLHQILEGLAYLHSKGILHRDLKADNILVDFEGTCKISDFGTVRRSDDIYGNVENMSLQGSIFWMAPEVVSLSKKGYSAKIDIWSLGCVVLEMFAGRRPWSDDEAVQAMFKIGAQRKAPPIPADVKLTKQAAHFLKNCFEIDPAKRPTAQRLLDHVFTVPVPGWQFSHSALCRSLHR</sequence>
<dbReference type="PANTHER" id="PTHR11584">
    <property type="entry name" value="SERINE/THREONINE PROTEIN KINASE"/>
    <property type="match status" value="1"/>
</dbReference>
<keyword evidence="5" id="KW-0418">Kinase</keyword>
<keyword evidence="2" id="KW-0723">Serine/threonine-protein kinase</keyword>
<feature type="compositionally biased region" description="Polar residues" evidence="8">
    <location>
        <begin position="815"/>
        <end position="843"/>
    </location>
</feature>
<name>A0A0D1E312_MYCMD</name>
<feature type="compositionally biased region" description="Polar residues" evidence="8">
    <location>
        <begin position="1079"/>
        <end position="1093"/>
    </location>
</feature>
<feature type="compositionally biased region" description="Low complexity" evidence="8">
    <location>
        <begin position="175"/>
        <end position="206"/>
    </location>
</feature>
<dbReference type="VEuPathDB" id="FungiDB:UMAG_01662"/>
<feature type="compositionally biased region" description="Basic and acidic residues" evidence="8">
    <location>
        <begin position="749"/>
        <end position="761"/>
    </location>
</feature>
<feature type="compositionally biased region" description="Low complexity" evidence="8">
    <location>
        <begin position="263"/>
        <end position="276"/>
    </location>
</feature>
<dbReference type="OMA" id="YADQERD"/>
<feature type="compositionally biased region" description="Low complexity" evidence="8">
    <location>
        <begin position="1150"/>
        <end position="1169"/>
    </location>
</feature>
<feature type="compositionally biased region" description="Polar residues" evidence="8">
    <location>
        <begin position="787"/>
        <end position="803"/>
    </location>
</feature>
<dbReference type="FunFam" id="1.10.510.10:FF:000182">
    <property type="entry name" value="MAP kinase kinase kinase mkh1"/>
    <property type="match status" value="1"/>
</dbReference>
<feature type="compositionally biased region" description="Polar residues" evidence="8">
    <location>
        <begin position="341"/>
        <end position="353"/>
    </location>
</feature>
<feature type="domain" description="Protein kinase" evidence="9">
    <location>
        <begin position="1669"/>
        <end position="1936"/>
    </location>
</feature>
<keyword evidence="4 7" id="KW-0547">Nucleotide-binding</keyword>
<keyword evidence="3" id="KW-0808">Transferase</keyword>
<feature type="compositionally biased region" description="Polar residues" evidence="8">
    <location>
        <begin position="207"/>
        <end position="220"/>
    </location>
</feature>
<feature type="compositionally biased region" description="Polar residues" evidence="8">
    <location>
        <begin position="81"/>
        <end position="101"/>
    </location>
</feature>
<dbReference type="InParanoid" id="A0A0D1E312"/>
<dbReference type="STRING" id="237631.A0A0D1E312"/>
<comment type="similarity">
    <text evidence="1">Belongs to the protein kinase superfamily. STE Ser/Thr protein kinase family. MAP kinase kinase kinase subfamily.</text>
</comment>
<feature type="compositionally biased region" description="Polar residues" evidence="8">
    <location>
        <begin position="1220"/>
        <end position="1232"/>
    </location>
</feature>
<dbReference type="GO" id="GO:0005524">
    <property type="term" value="F:ATP binding"/>
    <property type="evidence" value="ECO:0007669"/>
    <property type="project" value="UniProtKB-UniRule"/>
</dbReference>
<dbReference type="FunCoup" id="A0A0D1E312">
    <property type="interactions" value="325"/>
</dbReference>
<feature type="compositionally biased region" description="Low complexity" evidence="8">
    <location>
        <begin position="643"/>
        <end position="665"/>
    </location>
</feature>
<dbReference type="InterPro" id="IPR011009">
    <property type="entry name" value="Kinase-like_dom_sf"/>
</dbReference>
<feature type="region of interest" description="Disordered" evidence="8">
    <location>
        <begin position="1"/>
        <end position="20"/>
    </location>
</feature>
<dbReference type="GeneID" id="23562592"/>
<dbReference type="CDD" id="cd06629">
    <property type="entry name" value="STKc_Bck1_like"/>
    <property type="match status" value="1"/>
</dbReference>
<feature type="compositionally biased region" description="Low complexity" evidence="8">
    <location>
        <begin position="1197"/>
        <end position="1209"/>
    </location>
</feature>
<reference evidence="10 11" key="1">
    <citation type="journal article" date="2006" name="Nature">
        <title>Insights from the genome of the biotrophic fungal plant pathogen Ustilago maydis.</title>
        <authorList>
            <person name="Kamper J."/>
            <person name="Kahmann R."/>
            <person name="Bolker M."/>
            <person name="Ma L.J."/>
            <person name="Brefort T."/>
            <person name="Saville B.J."/>
            <person name="Banuett F."/>
            <person name="Kronstad J.W."/>
            <person name="Gold S.E."/>
            <person name="Muller O."/>
            <person name="Perlin M.H."/>
            <person name="Wosten H.A."/>
            <person name="de Vries R."/>
            <person name="Ruiz-Herrera J."/>
            <person name="Reynaga-Pena C.G."/>
            <person name="Snetselaar K."/>
            <person name="McCann M."/>
            <person name="Perez-Martin J."/>
            <person name="Feldbrugge M."/>
            <person name="Basse C.W."/>
            <person name="Steinberg G."/>
            <person name="Ibeas J.I."/>
            <person name="Holloman W."/>
            <person name="Guzman P."/>
            <person name="Farman M."/>
            <person name="Stajich J.E."/>
            <person name="Sentandreu R."/>
            <person name="Gonzalez-Prieto J.M."/>
            <person name="Kennell J.C."/>
            <person name="Molina L."/>
            <person name="Schirawski J."/>
            <person name="Mendoza-Mendoza A."/>
            <person name="Greilinger D."/>
            <person name="Munch K."/>
            <person name="Rossel N."/>
            <person name="Scherer M."/>
            <person name="Vranes M."/>
            <person name="Ladendorf O."/>
            <person name="Vincon V."/>
            <person name="Fuchs U."/>
            <person name="Sandrock B."/>
            <person name="Meng S."/>
            <person name="Ho E.C."/>
            <person name="Cahill M.J."/>
            <person name="Boyce K.J."/>
            <person name="Klose J."/>
            <person name="Klosterman S.J."/>
            <person name="Deelstra H.J."/>
            <person name="Ortiz-Castellanos L."/>
            <person name="Li W."/>
            <person name="Sanchez-Alonso P."/>
            <person name="Schreier P.H."/>
            <person name="Hauser-Hahn I."/>
            <person name="Vaupel M."/>
            <person name="Koopmann E."/>
            <person name="Friedrich G."/>
            <person name="Voss H."/>
            <person name="Schluter T."/>
            <person name="Margolis J."/>
            <person name="Platt D."/>
            <person name="Swimmer C."/>
            <person name="Gnirke A."/>
            <person name="Chen F."/>
            <person name="Vysotskaia V."/>
            <person name="Mannhaupt G."/>
            <person name="Guldener U."/>
            <person name="Munsterkotter M."/>
            <person name="Haase D."/>
            <person name="Oesterheld M."/>
            <person name="Mewes H.W."/>
            <person name="Mauceli E.W."/>
            <person name="DeCaprio D."/>
            <person name="Wade C.M."/>
            <person name="Butler J."/>
            <person name="Young S."/>
            <person name="Jaffe D.B."/>
            <person name="Calvo S."/>
            <person name="Nusbaum C."/>
            <person name="Galagan J."/>
            <person name="Birren B.W."/>
        </authorList>
    </citation>
    <scope>NUCLEOTIDE SEQUENCE [LARGE SCALE GENOMIC DNA]</scope>
    <source>
        <strain evidence="11">DSM 14603 / FGSC 9021 / UM521</strain>
    </source>
</reference>
<evidence type="ECO:0000256" key="1">
    <source>
        <dbReference type="ARBA" id="ARBA00006529"/>
    </source>
</evidence>
<evidence type="ECO:0000256" key="5">
    <source>
        <dbReference type="ARBA" id="ARBA00022777"/>
    </source>
</evidence>
<feature type="region of interest" description="Disordered" evidence="8">
    <location>
        <begin position="140"/>
        <end position="238"/>
    </location>
</feature>
<feature type="compositionally biased region" description="Basic and acidic residues" evidence="8">
    <location>
        <begin position="697"/>
        <end position="708"/>
    </location>
</feature>
<evidence type="ECO:0000256" key="2">
    <source>
        <dbReference type="ARBA" id="ARBA00022527"/>
    </source>
</evidence>
<dbReference type="GO" id="GO:0004709">
    <property type="term" value="F:MAP kinase kinase kinase activity"/>
    <property type="evidence" value="ECO:0007669"/>
    <property type="project" value="UniProtKB-ARBA"/>
</dbReference>
<evidence type="ECO:0000256" key="8">
    <source>
        <dbReference type="SAM" id="MobiDB-lite"/>
    </source>
</evidence>
<evidence type="ECO:0000256" key="4">
    <source>
        <dbReference type="ARBA" id="ARBA00022741"/>
    </source>
</evidence>
<dbReference type="Proteomes" id="UP000000561">
    <property type="component" value="Chromosome 3"/>
</dbReference>
<dbReference type="EMBL" id="CM003142">
    <property type="protein sequence ID" value="KIS70489.1"/>
    <property type="molecule type" value="Genomic_DNA"/>
</dbReference>
<dbReference type="InterPro" id="IPR008271">
    <property type="entry name" value="Ser/Thr_kinase_AS"/>
</dbReference>
<proteinExistence type="inferred from homology"/>